<reference evidence="1" key="1">
    <citation type="submission" date="2013-07" db="EMBL/GenBank/DDBJ databases">
        <title>The genome of an arbuscular mycorrhizal fungus provides insights into the evolution of the oldest plant symbiosis.</title>
        <authorList>
            <consortium name="DOE Joint Genome Institute"/>
            <person name="Tisserant E."/>
            <person name="Malbreil M."/>
            <person name="Kuo A."/>
            <person name="Kohler A."/>
            <person name="Symeonidi A."/>
            <person name="Balestrini R."/>
            <person name="Charron P."/>
            <person name="Duensing N."/>
            <person name="Frei-dit-Frey N."/>
            <person name="Gianinazzi-Pearson V."/>
            <person name="Gilbert B."/>
            <person name="Handa Y."/>
            <person name="Hijri M."/>
            <person name="Kaul R."/>
            <person name="Kawaguchi M."/>
            <person name="Krajinski F."/>
            <person name="Lammers P."/>
            <person name="Lapierre D."/>
            <person name="Masclaux F.G."/>
            <person name="Murat C."/>
            <person name="Morin E."/>
            <person name="Ndikumana S."/>
            <person name="Pagni M."/>
            <person name="Petitpierre D."/>
            <person name="Requena N."/>
            <person name="Rosikiewicz P."/>
            <person name="Riley R."/>
            <person name="Saito K."/>
            <person name="San Clemente H."/>
            <person name="Shapiro H."/>
            <person name="van Tuinen D."/>
            <person name="Becard G."/>
            <person name="Bonfante P."/>
            <person name="Paszkowski U."/>
            <person name="Shachar-Hill Y."/>
            <person name="Young J.P."/>
            <person name="Sanders I.R."/>
            <person name="Henrissat B."/>
            <person name="Rensing S.A."/>
            <person name="Grigoriev I.V."/>
            <person name="Corradi N."/>
            <person name="Roux C."/>
            <person name="Martin F."/>
        </authorList>
    </citation>
    <scope>NUCLEOTIDE SEQUENCE</scope>
    <source>
        <strain evidence="1">DAOM 197198</strain>
    </source>
</reference>
<organism evidence="1">
    <name type="scientific">Rhizophagus irregularis (strain DAOM 181602 / DAOM 197198 / MUCL 43194)</name>
    <name type="common">Arbuscular mycorrhizal fungus</name>
    <name type="synonym">Glomus intraradices</name>
    <dbReference type="NCBI Taxonomy" id="747089"/>
    <lineage>
        <taxon>Eukaryota</taxon>
        <taxon>Fungi</taxon>
        <taxon>Fungi incertae sedis</taxon>
        <taxon>Mucoromycota</taxon>
        <taxon>Glomeromycotina</taxon>
        <taxon>Glomeromycetes</taxon>
        <taxon>Glomerales</taxon>
        <taxon>Glomeraceae</taxon>
        <taxon>Rhizophagus</taxon>
    </lineage>
</organism>
<proteinExistence type="predicted"/>
<gene>
    <name evidence="1" type="ORF">GLOINDRAFT_9513</name>
</gene>
<accession>U9SZC5</accession>
<evidence type="ECO:0000313" key="1">
    <source>
        <dbReference type="EMBL" id="ERZ99417.1"/>
    </source>
</evidence>
<dbReference type="AlphaFoldDB" id="U9SZC5"/>
<dbReference type="HOGENOM" id="CLU_3143777_0_0_1"/>
<name>U9SZC5_RHIID</name>
<dbReference type="EMBL" id="KI297981">
    <property type="protein sequence ID" value="ERZ99417.1"/>
    <property type="molecule type" value="Genomic_DNA"/>
</dbReference>
<sequence>MLTWLATMRCYALSNGDCMNPNSHVILNWNALVNAQKNEPFLPVVPILL</sequence>
<protein>
    <submittedName>
        <fullName evidence="1">Uncharacterized protein</fullName>
    </submittedName>
</protein>